<feature type="compositionally biased region" description="Basic residues" evidence="1">
    <location>
        <begin position="68"/>
        <end position="77"/>
    </location>
</feature>
<feature type="region of interest" description="Disordered" evidence="1">
    <location>
        <begin position="68"/>
        <end position="97"/>
    </location>
</feature>
<protein>
    <recommendedName>
        <fullName evidence="4">Mobile element protein</fullName>
    </recommendedName>
</protein>
<sequence length="97" mass="11559">MNLIERLWKFVKKQCLYAKYYPDFHSFTTAIERCLQDTHTIHAKALQSLLTLNFQTFQKIQSLPRTVYKRRLRGRTGHRQEQGRNKRPGEKPIESAP</sequence>
<organism evidence="2 3">
    <name type="scientific">Candidatus Accumulibacter phosphatis</name>
    <dbReference type="NCBI Taxonomy" id="327160"/>
    <lineage>
        <taxon>Bacteria</taxon>
        <taxon>Pseudomonadati</taxon>
        <taxon>Pseudomonadota</taxon>
        <taxon>Betaproteobacteria</taxon>
        <taxon>Candidatus Accumulibacter</taxon>
    </lineage>
</organism>
<dbReference type="AlphaFoldDB" id="A0A5S4EPX2"/>
<keyword evidence="3" id="KW-1185">Reference proteome</keyword>
<comment type="caution">
    <text evidence="2">The sequence shown here is derived from an EMBL/GenBank/DDBJ whole genome shotgun (WGS) entry which is preliminary data.</text>
</comment>
<reference evidence="2 3" key="1">
    <citation type="submission" date="2019-04" db="EMBL/GenBank/DDBJ databases">
        <title>A novel phosphate-accumulating bacterium identified in bioreactor for phosphate removal from wastewater.</title>
        <authorList>
            <person name="Kotlyarov R.Y."/>
            <person name="Beletsky A.V."/>
            <person name="Kallistova A.Y."/>
            <person name="Dorofeev A.G."/>
            <person name="Nikolaev Y.Y."/>
            <person name="Pimenov N.V."/>
            <person name="Ravin N.V."/>
            <person name="Mardanov A.V."/>
        </authorList>
    </citation>
    <scope>NUCLEOTIDE SEQUENCE [LARGE SCALE GENOMIC DNA]</scope>
    <source>
        <strain evidence="2 3">Bin19</strain>
    </source>
</reference>
<evidence type="ECO:0000313" key="3">
    <source>
        <dbReference type="Proteomes" id="UP000306324"/>
    </source>
</evidence>
<accession>A0A5S4EPX2</accession>
<dbReference type="EMBL" id="SWAD01000027">
    <property type="protein sequence ID" value="TMQ77358.1"/>
    <property type="molecule type" value="Genomic_DNA"/>
</dbReference>
<evidence type="ECO:0008006" key="4">
    <source>
        <dbReference type="Google" id="ProtNLM"/>
    </source>
</evidence>
<evidence type="ECO:0000313" key="2">
    <source>
        <dbReference type="EMBL" id="TMQ77358.1"/>
    </source>
</evidence>
<gene>
    <name evidence="2" type="ORF">ACCUM_3302</name>
</gene>
<dbReference type="Proteomes" id="UP000306324">
    <property type="component" value="Unassembled WGS sequence"/>
</dbReference>
<proteinExistence type="predicted"/>
<feature type="compositionally biased region" description="Basic and acidic residues" evidence="1">
    <location>
        <begin position="78"/>
        <end position="97"/>
    </location>
</feature>
<evidence type="ECO:0000256" key="1">
    <source>
        <dbReference type="SAM" id="MobiDB-lite"/>
    </source>
</evidence>
<name>A0A5S4EPX2_9PROT</name>